<gene>
    <name evidence="1" type="ordered locus">Hbut_0746</name>
</gene>
<dbReference type="HOGENOM" id="CLU_2285005_0_0_2"/>
<accession>A2BKT9</accession>
<organism evidence="1 2">
    <name type="scientific">Hyperthermus butylicus (strain DSM 5456 / JCM 9403 / PLM1-5)</name>
    <dbReference type="NCBI Taxonomy" id="415426"/>
    <lineage>
        <taxon>Archaea</taxon>
        <taxon>Thermoproteota</taxon>
        <taxon>Thermoprotei</taxon>
        <taxon>Desulfurococcales</taxon>
        <taxon>Pyrodictiaceae</taxon>
        <taxon>Hyperthermus</taxon>
    </lineage>
</organism>
<dbReference type="InterPro" id="IPR037914">
    <property type="entry name" value="SpoVT-AbrB_sf"/>
</dbReference>
<dbReference type="eggNOG" id="arCOG00825">
    <property type="taxonomic scope" value="Archaea"/>
</dbReference>
<sequence length="101" mass="11359">MLQSRFILFRRVYGVSGVPAAVEAFTLRVGRRGEIYTTRELRERLGIREGVVVRAYIVGDKLVIKPVTPLEEKIRRTVVELEPGGAERLSEEAQAEEGVYG</sequence>
<evidence type="ECO:0000313" key="2">
    <source>
        <dbReference type="Proteomes" id="UP000002593"/>
    </source>
</evidence>
<dbReference type="EnsemblBacteria" id="ABM80600">
    <property type="protein sequence ID" value="ABM80600"/>
    <property type="gene ID" value="Hbut_0746"/>
</dbReference>
<dbReference type="AlphaFoldDB" id="A2BKT9"/>
<evidence type="ECO:0008006" key="3">
    <source>
        <dbReference type="Google" id="ProtNLM"/>
    </source>
</evidence>
<protein>
    <recommendedName>
        <fullName evidence="3">SpoVT-AbrB domain-containing protein</fullName>
    </recommendedName>
</protein>
<dbReference type="GeneID" id="4782958"/>
<dbReference type="EMBL" id="CP000493">
    <property type="protein sequence ID" value="ABM80600.1"/>
    <property type="molecule type" value="Genomic_DNA"/>
</dbReference>
<evidence type="ECO:0000313" key="1">
    <source>
        <dbReference type="EMBL" id="ABM80600.1"/>
    </source>
</evidence>
<dbReference type="RefSeq" id="WP_011821918.1">
    <property type="nucleotide sequence ID" value="NC_008818.1"/>
</dbReference>
<keyword evidence="2" id="KW-1185">Reference proteome</keyword>
<dbReference type="SUPFAM" id="SSF89447">
    <property type="entry name" value="AbrB/MazE/MraZ-like"/>
    <property type="match status" value="1"/>
</dbReference>
<dbReference type="KEGG" id="hbu:Hbut_0746"/>
<name>A2BKT9_HYPBU</name>
<dbReference type="Proteomes" id="UP000002593">
    <property type="component" value="Chromosome"/>
</dbReference>
<reference evidence="1 2" key="1">
    <citation type="journal article" date="2007" name="Archaea">
        <title>The genome of Hyperthermus butylicus: a sulfur-reducing, peptide fermenting, neutrophilic Crenarchaeote growing up to 108 degrees C.</title>
        <authorList>
            <person name="Brugger K."/>
            <person name="Chen L."/>
            <person name="Stark M."/>
            <person name="Zibat A."/>
            <person name="Redder P."/>
            <person name="Ruepp A."/>
            <person name="Awayez M."/>
            <person name="She Q."/>
            <person name="Garrett R.A."/>
            <person name="Klenk H.P."/>
        </authorList>
    </citation>
    <scope>NUCLEOTIDE SEQUENCE [LARGE SCALE GENOMIC DNA]</scope>
    <source>
        <strain evidence="2">DSM 5456 / JCM 9403 / PLM1-5</strain>
    </source>
</reference>
<proteinExistence type="predicted"/>